<dbReference type="AlphaFoldDB" id="A0A8S2WG92"/>
<dbReference type="Proteomes" id="UP000681720">
    <property type="component" value="Unassembled WGS sequence"/>
</dbReference>
<reference evidence="2" key="1">
    <citation type="submission" date="2021-02" db="EMBL/GenBank/DDBJ databases">
        <authorList>
            <person name="Nowell W R."/>
        </authorList>
    </citation>
    <scope>NUCLEOTIDE SEQUENCE</scope>
</reference>
<dbReference type="GO" id="GO:0006334">
    <property type="term" value="P:nucleosome assembly"/>
    <property type="evidence" value="ECO:0007669"/>
    <property type="project" value="InterPro"/>
</dbReference>
<evidence type="ECO:0000313" key="5">
    <source>
        <dbReference type="Proteomes" id="UP000681967"/>
    </source>
</evidence>
<evidence type="ECO:0000256" key="1">
    <source>
        <dbReference type="ARBA" id="ARBA00009947"/>
    </source>
</evidence>
<dbReference type="Proteomes" id="UP000681967">
    <property type="component" value="Unassembled WGS sequence"/>
</dbReference>
<proteinExistence type="inferred from homology"/>
<sequence>DEPVKSFFEFFSPPIIPTNGIHEMTNEDQIRLEADIEFGLLLKQRVLPRAVLYYTGEALPVFNDEEDDESTSSDSSR</sequence>
<organism evidence="2 5">
    <name type="scientific">Rotaria magnacalcarata</name>
    <dbReference type="NCBI Taxonomy" id="392030"/>
    <lineage>
        <taxon>Eukaryota</taxon>
        <taxon>Metazoa</taxon>
        <taxon>Spiralia</taxon>
        <taxon>Gnathifera</taxon>
        <taxon>Rotifera</taxon>
        <taxon>Eurotatoria</taxon>
        <taxon>Bdelloidea</taxon>
        <taxon>Philodinida</taxon>
        <taxon>Philodinidae</taxon>
        <taxon>Rotaria</taxon>
    </lineage>
</organism>
<dbReference type="InterPro" id="IPR037231">
    <property type="entry name" value="NAP-like_sf"/>
</dbReference>
<comment type="similarity">
    <text evidence="1">Belongs to the nucleosome assembly protein (NAP) family.</text>
</comment>
<dbReference type="SUPFAM" id="SSF143113">
    <property type="entry name" value="NAP-like"/>
    <property type="match status" value="1"/>
</dbReference>
<feature type="non-terminal residue" evidence="2">
    <location>
        <position position="1"/>
    </location>
</feature>
<dbReference type="EMBL" id="CAJOBJ010211422">
    <property type="protein sequence ID" value="CAF5012093.1"/>
    <property type="molecule type" value="Genomic_DNA"/>
</dbReference>
<gene>
    <name evidence="2" type="ORF">BYL167_LOCUS33314</name>
    <name evidence="3" type="ORF">GIL414_LOCUS45184</name>
    <name evidence="4" type="ORF">GIL414_LOCUS57938</name>
</gene>
<evidence type="ECO:0000313" key="2">
    <source>
        <dbReference type="EMBL" id="CAF4440778.1"/>
    </source>
</evidence>
<comment type="caution">
    <text evidence="2">The sequence shown here is derived from an EMBL/GenBank/DDBJ whole genome shotgun (WGS) entry which is preliminary data.</text>
</comment>
<accession>A0A8S2WG92</accession>
<protein>
    <submittedName>
        <fullName evidence="2">Uncharacterized protein</fullName>
    </submittedName>
</protein>
<dbReference type="InterPro" id="IPR002164">
    <property type="entry name" value="NAP_family"/>
</dbReference>
<dbReference type="Gene3D" id="3.30.1120.90">
    <property type="entry name" value="Nucleosome assembly protein"/>
    <property type="match status" value="1"/>
</dbReference>
<dbReference type="Pfam" id="PF00956">
    <property type="entry name" value="NAP"/>
    <property type="match status" value="1"/>
</dbReference>
<evidence type="ECO:0000313" key="3">
    <source>
        <dbReference type="EMBL" id="CAF4751959.1"/>
    </source>
</evidence>
<evidence type="ECO:0000313" key="4">
    <source>
        <dbReference type="EMBL" id="CAF5012093.1"/>
    </source>
</evidence>
<name>A0A8S2WG92_9BILA</name>
<dbReference type="EMBL" id="CAJOBH010064303">
    <property type="protein sequence ID" value="CAF4440778.1"/>
    <property type="molecule type" value="Genomic_DNA"/>
</dbReference>
<dbReference type="EMBL" id="CAJOBJ010138331">
    <property type="protein sequence ID" value="CAF4751959.1"/>
    <property type="molecule type" value="Genomic_DNA"/>
</dbReference>
<dbReference type="GO" id="GO:0005634">
    <property type="term" value="C:nucleus"/>
    <property type="evidence" value="ECO:0007669"/>
    <property type="project" value="InterPro"/>
</dbReference>